<dbReference type="PANTHER" id="PTHR43194">
    <property type="entry name" value="HYDROLASE ALPHA/BETA FOLD FAMILY"/>
    <property type="match status" value="1"/>
</dbReference>
<dbReference type="InterPro" id="IPR000073">
    <property type="entry name" value="AB_hydrolase_1"/>
</dbReference>
<proteinExistence type="predicted"/>
<dbReference type="GO" id="GO:0003824">
    <property type="term" value="F:catalytic activity"/>
    <property type="evidence" value="ECO:0007669"/>
    <property type="project" value="UniProtKB-ARBA"/>
</dbReference>
<evidence type="ECO:0000313" key="4">
    <source>
        <dbReference type="Proteomes" id="UP000186235"/>
    </source>
</evidence>
<gene>
    <name evidence="3" type="ORF">SAMN05518682_2380</name>
</gene>
<keyword evidence="4" id="KW-1185">Reference proteome</keyword>
<dbReference type="PRINTS" id="PR00111">
    <property type="entry name" value="ABHYDROLASE"/>
</dbReference>
<feature type="compositionally biased region" description="Low complexity" evidence="1">
    <location>
        <begin position="276"/>
        <end position="297"/>
    </location>
</feature>
<evidence type="ECO:0000259" key="2">
    <source>
        <dbReference type="Pfam" id="PF12697"/>
    </source>
</evidence>
<dbReference type="InterPro" id="IPR050228">
    <property type="entry name" value="Carboxylesterase_BioH"/>
</dbReference>
<dbReference type="SUPFAM" id="SSF53474">
    <property type="entry name" value="alpha/beta-Hydrolases"/>
    <property type="match status" value="1"/>
</dbReference>
<dbReference type="Proteomes" id="UP000186235">
    <property type="component" value="Unassembled WGS sequence"/>
</dbReference>
<dbReference type="PANTHER" id="PTHR43194:SF5">
    <property type="entry name" value="PIMELOYL-[ACYL-CARRIER PROTEIN] METHYL ESTER ESTERASE"/>
    <property type="match status" value="1"/>
</dbReference>
<dbReference type="EMBL" id="FTMI01000004">
    <property type="protein sequence ID" value="SIQ41624.1"/>
    <property type="molecule type" value="Genomic_DNA"/>
</dbReference>
<evidence type="ECO:0000313" key="3">
    <source>
        <dbReference type="EMBL" id="SIQ41624.1"/>
    </source>
</evidence>
<organism evidence="3 4">
    <name type="scientific">Cellulosimicrobium aquatile</name>
    <dbReference type="NCBI Taxonomy" id="1612203"/>
    <lineage>
        <taxon>Bacteria</taxon>
        <taxon>Bacillati</taxon>
        <taxon>Actinomycetota</taxon>
        <taxon>Actinomycetes</taxon>
        <taxon>Micrococcales</taxon>
        <taxon>Promicromonosporaceae</taxon>
        <taxon>Cellulosimicrobium</taxon>
    </lineage>
</organism>
<name>A0A1N6SKQ2_9MICO</name>
<dbReference type="Pfam" id="PF12697">
    <property type="entry name" value="Abhydrolase_6"/>
    <property type="match status" value="1"/>
</dbReference>
<evidence type="ECO:0000256" key="1">
    <source>
        <dbReference type="SAM" id="MobiDB-lite"/>
    </source>
</evidence>
<dbReference type="AlphaFoldDB" id="A0A1N6SKQ2"/>
<reference evidence="4" key="1">
    <citation type="submission" date="2017-01" db="EMBL/GenBank/DDBJ databases">
        <authorList>
            <person name="Varghese N."/>
            <person name="Submissions S."/>
        </authorList>
    </citation>
    <scope>NUCLEOTIDE SEQUENCE [LARGE SCALE GENOMIC DNA]</scope>
    <source>
        <strain evidence="4">3bp</strain>
    </source>
</reference>
<sequence>MPPRVDLAWSRAYGRAVTSTDASPGTGTWPPVVLVHGSRTSRSMWRDQLAALRRAGVRAVAVDLPGHGVRRGEAFTLDGAVEAVASGIDEVGGRALVVGLSLGGYVAIETRARHPERVVGLVAAACSTPPSTRLRGGWLVLARGIERLPDGGAGLNQALVDRAMTAQAAADLAAGGFALDVMSAILREVGSVDPVRALAAADSPVWLVNGRWDHFRLGERGFLAAAHAGGAPARLVVVPGARHLVSLDAPVAFNRVLLDAHGALAAGAPPGGGDEGAPPGLLEPAAAAPRPRTADGAPGDGAAGR</sequence>
<accession>A0A1N6SKQ2</accession>
<dbReference type="Gene3D" id="3.40.50.1820">
    <property type="entry name" value="alpha/beta hydrolase"/>
    <property type="match status" value="1"/>
</dbReference>
<protein>
    <submittedName>
        <fullName evidence="3">Pimeloyl-ACP methyl ester carboxylesterase</fullName>
    </submittedName>
</protein>
<feature type="domain" description="AB hydrolase-1" evidence="2">
    <location>
        <begin position="32"/>
        <end position="255"/>
    </location>
</feature>
<feature type="region of interest" description="Disordered" evidence="1">
    <location>
        <begin position="268"/>
        <end position="305"/>
    </location>
</feature>
<dbReference type="InterPro" id="IPR029058">
    <property type="entry name" value="AB_hydrolase_fold"/>
</dbReference>